<dbReference type="EMBL" id="JAGFBM010000009">
    <property type="protein sequence ID" value="MBO3085942.1"/>
    <property type="molecule type" value="Genomic_DNA"/>
</dbReference>
<keyword evidence="8" id="KW-1185">Reference proteome</keyword>
<evidence type="ECO:0000256" key="4">
    <source>
        <dbReference type="ARBA" id="ARBA00023136"/>
    </source>
</evidence>
<dbReference type="InterPro" id="IPR011701">
    <property type="entry name" value="MFS"/>
</dbReference>
<dbReference type="InterPro" id="IPR036259">
    <property type="entry name" value="MFS_trans_sf"/>
</dbReference>
<evidence type="ECO:0000313" key="8">
    <source>
        <dbReference type="Proteomes" id="UP000678317"/>
    </source>
</evidence>
<dbReference type="SUPFAM" id="SSF103473">
    <property type="entry name" value="MFS general substrate transporter"/>
    <property type="match status" value="1"/>
</dbReference>
<feature type="transmembrane region" description="Helical" evidence="5">
    <location>
        <begin position="265"/>
        <end position="283"/>
    </location>
</feature>
<feature type="transmembrane region" description="Helical" evidence="5">
    <location>
        <begin position="44"/>
        <end position="62"/>
    </location>
</feature>
<feature type="transmembrane region" description="Helical" evidence="5">
    <location>
        <begin position="158"/>
        <end position="179"/>
    </location>
</feature>
<dbReference type="PROSITE" id="PS50850">
    <property type="entry name" value="MFS"/>
    <property type="match status" value="1"/>
</dbReference>
<keyword evidence="4 5" id="KW-0472">Membrane</keyword>
<dbReference type="Proteomes" id="UP000678317">
    <property type="component" value="Unassembled WGS sequence"/>
</dbReference>
<feature type="transmembrane region" description="Helical" evidence="5">
    <location>
        <begin position="98"/>
        <end position="116"/>
    </location>
</feature>
<dbReference type="Gene3D" id="1.20.1250.20">
    <property type="entry name" value="MFS general substrate transporter like domains"/>
    <property type="match status" value="2"/>
</dbReference>
<feature type="transmembrane region" description="Helical" evidence="5">
    <location>
        <begin position="128"/>
        <end position="146"/>
    </location>
</feature>
<keyword evidence="2 5" id="KW-0812">Transmembrane</keyword>
<proteinExistence type="predicted"/>
<feature type="transmembrane region" description="Helical" evidence="5">
    <location>
        <begin position="350"/>
        <end position="372"/>
    </location>
</feature>
<reference evidence="7 8" key="1">
    <citation type="submission" date="2021-03" db="EMBL/GenBank/DDBJ databases">
        <title>novel species in genus Cellulomonas.</title>
        <authorList>
            <person name="Zhang G."/>
        </authorList>
    </citation>
    <scope>NUCLEOTIDE SEQUENCE [LARGE SCALE GENOMIC DNA]</scope>
    <source>
        <strain evidence="8">zg-ZUI188</strain>
    </source>
</reference>
<dbReference type="RefSeq" id="WP_208290133.1">
    <property type="nucleotide sequence ID" value="NZ_CP074404.1"/>
</dbReference>
<evidence type="ECO:0000256" key="3">
    <source>
        <dbReference type="ARBA" id="ARBA00022989"/>
    </source>
</evidence>
<evidence type="ECO:0000259" key="6">
    <source>
        <dbReference type="PROSITE" id="PS50850"/>
    </source>
</evidence>
<dbReference type="InterPro" id="IPR052714">
    <property type="entry name" value="MFS_Exporter"/>
</dbReference>
<feature type="transmembrane region" description="Helical" evidence="5">
    <location>
        <begin position="323"/>
        <end position="344"/>
    </location>
</feature>
<name>A0ABS3SJL6_9CELL</name>
<evidence type="ECO:0000256" key="5">
    <source>
        <dbReference type="SAM" id="Phobius"/>
    </source>
</evidence>
<accession>A0ABS3SJL6</accession>
<evidence type="ECO:0000313" key="7">
    <source>
        <dbReference type="EMBL" id="MBO3085942.1"/>
    </source>
</evidence>
<feature type="transmembrane region" description="Helical" evidence="5">
    <location>
        <begin position="199"/>
        <end position="222"/>
    </location>
</feature>
<comment type="caution">
    <text evidence="7">The sequence shown here is derived from an EMBL/GenBank/DDBJ whole genome shotgun (WGS) entry which is preliminary data.</text>
</comment>
<dbReference type="PANTHER" id="PTHR23531:SF1">
    <property type="entry name" value="QUINOLENE RESISTANCE PROTEIN NORA"/>
    <property type="match status" value="1"/>
</dbReference>
<feature type="transmembrane region" description="Helical" evidence="5">
    <location>
        <begin position="289"/>
        <end position="311"/>
    </location>
</feature>
<gene>
    <name evidence="7" type="ORF">J4035_14970</name>
</gene>
<feature type="transmembrane region" description="Helical" evidence="5">
    <location>
        <begin position="74"/>
        <end position="92"/>
    </location>
</feature>
<evidence type="ECO:0000256" key="2">
    <source>
        <dbReference type="ARBA" id="ARBA00022692"/>
    </source>
</evidence>
<organism evidence="7 8">
    <name type="scientific">Cellulomonas fengjieae</name>
    <dbReference type="NCBI Taxonomy" id="2819978"/>
    <lineage>
        <taxon>Bacteria</taxon>
        <taxon>Bacillati</taxon>
        <taxon>Actinomycetota</taxon>
        <taxon>Actinomycetes</taxon>
        <taxon>Micrococcales</taxon>
        <taxon>Cellulomonadaceae</taxon>
        <taxon>Cellulomonas</taxon>
    </lineage>
</organism>
<evidence type="ECO:0000256" key="1">
    <source>
        <dbReference type="ARBA" id="ARBA00004651"/>
    </source>
</evidence>
<feature type="domain" description="Major facilitator superfamily (MFS) profile" evidence="6">
    <location>
        <begin position="199"/>
        <end position="397"/>
    </location>
</feature>
<dbReference type="InterPro" id="IPR020846">
    <property type="entry name" value="MFS_dom"/>
</dbReference>
<feature type="transmembrane region" description="Helical" evidence="5">
    <location>
        <begin position="234"/>
        <end position="253"/>
    </location>
</feature>
<keyword evidence="3 5" id="KW-1133">Transmembrane helix</keyword>
<protein>
    <submittedName>
        <fullName evidence="7">MFS transporter</fullName>
    </submittedName>
</protein>
<feature type="transmembrane region" description="Helical" evidence="5">
    <location>
        <begin position="12"/>
        <end position="32"/>
    </location>
</feature>
<sequence>MRWHPSRSRSSILAASLVGGSGEILDFLVPLWVGVELGATPAQIGALVAVEMFCSFVARPLAGWLTDTRQRTQVAAVGAALFGLSCLGYALAHSLPAAFLAAVAGGVGGALLWVAVRAVTAERLADDGAAFADLFASVSFASWFFWVPSLVLLPTLGYRGVFGALAATCLVAAAGLMLAPRLAVPTSEAPTPTSDLRRLAPLLAVVALTALAEAGVGLLLLLHLQRAFDLEVHQIALVYLPGGIAMTVLPRYLHGVTDRVGRRTVYAVASLASAVFAAGLALAPSPPVIAALWVLAGAAWAAITPIHEAAVVQASPTRTGRGMSLLGNAALGGGAVGSALAGALYGTTSWVLVCAVFAALIAVGAVAGPRALRALGISDRPSAPVDAPIAPAAGPDL</sequence>
<dbReference type="PANTHER" id="PTHR23531">
    <property type="entry name" value="QUINOLENE RESISTANCE PROTEIN NORA"/>
    <property type="match status" value="1"/>
</dbReference>
<dbReference type="Pfam" id="PF07690">
    <property type="entry name" value="MFS_1"/>
    <property type="match status" value="1"/>
</dbReference>
<comment type="subcellular location">
    <subcellularLocation>
        <location evidence="1">Cell membrane</location>
        <topology evidence="1">Multi-pass membrane protein</topology>
    </subcellularLocation>
</comment>